<reference evidence="11 12" key="1">
    <citation type="submission" date="2016-03" db="EMBL/GenBank/DDBJ databases">
        <title>Speciation and ecological success in dimly lit waters: horizontal gene transfer in a green sulfur bacteria bloom unveiled by metagenomic assembly.</title>
        <authorList>
            <person name="Llorens-Mares T."/>
            <person name="Liu Z."/>
            <person name="Allen L.Z."/>
            <person name="Rusch D.B."/>
            <person name="Craig M.T."/>
            <person name="Dupont C.L."/>
            <person name="Bryant D.A."/>
            <person name="Casamayor E.O."/>
        </authorList>
    </citation>
    <scope>NUCLEOTIDE SEQUENCE [LARGE SCALE GENOMIC DNA]</scope>
    <source>
        <strain evidence="11">CIII</strain>
    </source>
</reference>
<organism evidence="11 12">
    <name type="scientific">Pelodictyon luteolum</name>
    <dbReference type="NCBI Taxonomy" id="1100"/>
    <lineage>
        <taxon>Bacteria</taxon>
        <taxon>Pseudomonadati</taxon>
        <taxon>Chlorobiota</taxon>
        <taxon>Chlorobiia</taxon>
        <taxon>Chlorobiales</taxon>
        <taxon>Chlorobiaceae</taxon>
        <taxon>Chlorobium/Pelodictyon group</taxon>
        <taxon>Pelodictyon</taxon>
    </lineage>
</organism>
<comment type="caution">
    <text evidence="11">The sequence shown here is derived from an EMBL/GenBank/DDBJ whole genome shotgun (WGS) entry which is preliminary data.</text>
</comment>
<evidence type="ECO:0000256" key="8">
    <source>
        <dbReference type="ARBA" id="ARBA00023136"/>
    </source>
</evidence>
<name>A0A165MDZ2_PELLU</name>
<comment type="subcellular location">
    <subcellularLocation>
        <location evidence="1 10">Cell membrane</location>
        <topology evidence="1 10">Multi-pass membrane protein</topology>
    </subcellularLocation>
</comment>
<dbReference type="InterPro" id="IPR019823">
    <property type="entry name" value="Mechanosensitive_channel_CS"/>
</dbReference>
<dbReference type="PRINTS" id="PR01264">
    <property type="entry name" value="MECHCHANNEL"/>
</dbReference>
<dbReference type="PANTHER" id="PTHR30266">
    <property type="entry name" value="MECHANOSENSITIVE CHANNEL MSCL"/>
    <property type="match status" value="1"/>
</dbReference>
<dbReference type="Proteomes" id="UP000076481">
    <property type="component" value="Unassembled WGS sequence"/>
</dbReference>
<evidence type="ECO:0000256" key="6">
    <source>
        <dbReference type="ARBA" id="ARBA00022989"/>
    </source>
</evidence>
<keyword evidence="8 10" id="KW-0472">Membrane</keyword>
<keyword evidence="6 10" id="KW-1133">Transmembrane helix</keyword>
<dbReference type="InterPro" id="IPR036019">
    <property type="entry name" value="MscL_channel"/>
</dbReference>
<evidence type="ECO:0000256" key="4">
    <source>
        <dbReference type="ARBA" id="ARBA00022475"/>
    </source>
</evidence>
<dbReference type="RefSeq" id="WP_303680689.1">
    <property type="nucleotide sequence ID" value="NZ_LVWG01000009.1"/>
</dbReference>
<dbReference type="EMBL" id="LVWG01000009">
    <property type="protein sequence ID" value="KZK75134.1"/>
    <property type="molecule type" value="Genomic_DNA"/>
</dbReference>
<dbReference type="PANTHER" id="PTHR30266:SF2">
    <property type="entry name" value="LARGE-CONDUCTANCE MECHANOSENSITIVE CHANNEL"/>
    <property type="match status" value="1"/>
</dbReference>
<evidence type="ECO:0000256" key="5">
    <source>
        <dbReference type="ARBA" id="ARBA00022692"/>
    </source>
</evidence>
<accession>A0A165MDZ2</accession>
<dbReference type="InterPro" id="IPR001185">
    <property type="entry name" value="MS_channel"/>
</dbReference>
<comment type="similarity">
    <text evidence="2 10">Belongs to the MscL family.</text>
</comment>
<keyword evidence="5 10" id="KW-0812">Transmembrane</keyword>
<keyword evidence="9 10" id="KW-0407">Ion channel</keyword>
<feature type="transmembrane region" description="Helical" evidence="10">
    <location>
        <begin position="84"/>
        <end position="105"/>
    </location>
</feature>
<gene>
    <name evidence="10" type="primary">mscL</name>
    <name evidence="11" type="ORF">A3K90_05270</name>
</gene>
<dbReference type="AlphaFoldDB" id="A0A165MDZ2"/>
<dbReference type="HAMAP" id="MF_00115">
    <property type="entry name" value="MscL"/>
    <property type="match status" value="1"/>
</dbReference>
<dbReference type="NCBIfam" id="NF001843">
    <property type="entry name" value="PRK00567.1-4"/>
    <property type="match status" value="1"/>
</dbReference>
<evidence type="ECO:0000256" key="3">
    <source>
        <dbReference type="ARBA" id="ARBA00022448"/>
    </source>
</evidence>
<keyword evidence="7 10" id="KW-0406">Ion transport</keyword>
<dbReference type="GO" id="GO:0005886">
    <property type="term" value="C:plasma membrane"/>
    <property type="evidence" value="ECO:0007669"/>
    <property type="project" value="UniProtKB-SubCell"/>
</dbReference>
<keyword evidence="3 10" id="KW-0813">Transport</keyword>
<proteinExistence type="inferred from homology"/>
<dbReference type="InterPro" id="IPR037673">
    <property type="entry name" value="MSC/AndL"/>
</dbReference>
<comment type="subunit">
    <text evidence="10">Homopentamer.</text>
</comment>
<protein>
    <recommendedName>
        <fullName evidence="10">Large-conductance mechanosensitive channel</fullName>
    </recommendedName>
</protein>
<keyword evidence="4 10" id="KW-1003">Cell membrane</keyword>
<dbReference type="PROSITE" id="PS01327">
    <property type="entry name" value="MSCL"/>
    <property type="match status" value="1"/>
</dbReference>
<dbReference type="SUPFAM" id="SSF81330">
    <property type="entry name" value="Gated mechanosensitive channel"/>
    <property type="match status" value="1"/>
</dbReference>
<dbReference type="Pfam" id="PF01741">
    <property type="entry name" value="MscL"/>
    <property type="match status" value="1"/>
</dbReference>
<dbReference type="Gene3D" id="1.10.1200.120">
    <property type="entry name" value="Large-conductance mechanosensitive channel, MscL, domain 1"/>
    <property type="match status" value="1"/>
</dbReference>
<feature type="transmembrane region" description="Helical" evidence="10">
    <location>
        <begin position="12"/>
        <end position="35"/>
    </location>
</feature>
<evidence type="ECO:0000256" key="2">
    <source>
        <dbReference type="ARBA" id="ARBA00007254"/>
    </source>
</evidence>
<evidence type="ECO:0000313" key="12">
    <source>
        <dbReference type="Proteomes" id="UP000076481"/>
    </source>
</evidence>
<dbReference type="GO" id="GO:0008381">
    <property type="term" value="F:mechanosensitive monoatomic ion channel activity"/>
    <property type="evidence" value="ECO:0007669"/>
    <property type="project" value="UniProtKB-UniRule"/>
</dbReference>
<evidence type="ECO:0000313" key="11">
    <source>
        <dbReference type="EMBL" id="KZK75134.1"/>
    </source>
</evidence>
<evidence type="ECO:0000256" key="9">
    <source>
        <dbReference type="ARBA" id="ARBA00023303"/>
    </source>
</evidence>
<dbReference type="NCBIfam" id="TIGR00220">
    <property type="entry name" value="mscL"/>
    <property type="match status" value="1"/>
</dbReference>
<evidence type="ECO:0000256" key="1">
    <source>
        <dbReference type="ARBA" id="ARBA00004651"/>
    </source>
</evidence>
<evidence type="ECO:0000256" key="7">
    <source>
        <dbReference type="ARBA" id="ARBA00023065"/>
    </source>
</evidence>
<sequence length="161" mass="16860">MLKEFKEFALKGNVVDMAVGIIVGGAFGSIVNTLVSEVMMPPLGLLTGGVDFSNLYVVMKEGIEPGPYAALANARAAGAVTLNYGLFLNAVVSFTIMAFSVFLLVKAINRLRQKEAAAPAPPSRKTCPFCLTQVHEKASRCPACTSELPAVVSPGAVEAAK</sequence>
<evidence type="ECO:0000256" key="10">
    <source>
        <dbReference type="HAMAP-Rule" id="MF_00115"/>
    </source>
</evidence>
<comment type="function">
    <text evidence="10">Channel that opens in response to stretch forces in the membrane lipid bilayer. May participate in the regulation of osmotic pressure changes within the cell.</text>
</comment>